<name>A0ABN3K3Y1_9ACTN</name>
<comment type="caution">
    <text evidence="2">The sequence shown here is derived from an EMBL/GenBank/DDBJ whole genome shotgun (WGS) entry which is preliminary data.</text>
</comment>
<evidence type="ECO:0000259" key="1">
    <source>
        <dbReference type="Pfam" id="PF01636"/>
    </source>
</evidence>
<dbReference type="Gene3D" id="3.90.1200.10">
    <property type="match status" value="1"/>
</dbReference>
<feature type="domain" description="Aminoglycoside phosphotransferase" evidence="1">
    <location>
        <begin position="30"/>
        <end position="257"/>
    </location>
</feature>
<dbReference type="CDD" id="cd05154">
    <property type="entry name" value="ACAD10_11_N-like"/>
    <property type="match status" value="1"/>
</dbReference>
<dbReference type="InterPro" id="IPR051678">
    <property type="entry name" value="AGP_Transferase"/>
</dbReference>
<protein>
    <submittedName>
        <fullName evidence="2">Phosphotransferase family protein</fullName>
    </submittedName>
</protein>
<dbReference type="InterPro" id="IPR041726">
    <property type="entry name" value="ACAD10_11_N"/>
</dbReference>
<gene>
    <name evidence="2" type="ORF">GCM10010191_76950</name>
</gene>
<accession>A0ABN3K3Y1</accession>
<dbReference type="EMBL" id="BAAARW010000035">
    <property type="protein sequence ID" value="GAA2448159.1"/>
    <property type="molecule type" value="Genomic_DNA"/>
</dbReference>
<evidence type="ECO:0000313" key="3">
    <source>
        <dbReference type="Proteomes" id="UP001501231"/>
    </source>
</evidence>
<dbReference type="Gene3D" id="3.30.200.20">
    <property type="entry name" value="Phosphorylase Kinase, domain 1"/>
    <property type="match status" value="1"/>
</dbReference>
<dbReference type="InterPro" id="IPR011009">
    <property type="entry name" value="Kinase-like_dom_sf"/>
</dbReference>
<dbReference type="RefSeq" id="WP_344595923.1">
    <property type="nucleotide sequence ID" value="NZ_BAAARW010000035.1"/>
</dbReference>
<keyword evidence="3" id="KW-1185">Reference proteome</keyword>
<organism evidence="2 3">
    <name type="scientific">Actinomadura vinacea</name>
    <dbReference type="NCBI Taxonomy" id="115336"/>
    <lineage>
        <taxon>Bacteria</taxon>
        <taxon>Bacillati</taxon>
        <taxon>Actinomycetota</taxon>
        <taxon>Actinomycetes</taxon>
        <taxon>Streptosporangiales</taxon>
        <taxon>Thermomonosporaceae</taxon>
        <taxon>Actinomadura</taxon>
    </lineage>
</organism>
<proteinExistence type="predicted"/>
<dbReference type="PANTHER" id="PTHR21310">
    <property type="entry name" value="AMINOGLYCOSIDE PHOSPHOTRANSFERASE-RELATED-RELATED"/>
    <property type="match status" value="1"/>
</dbReference>
<dbReference type="InterPro" id="IPR002575">
    <property type="entry name" value="Aminoglycoside_PTrfase"/>
</dbReference>
<dbReference type="SUPFAM" id="SSF56112">
    <property type="entry name" value="Protein kinase-like (PK-like)"/>
    <property type="match status" value="1"/>
</dbReference>
<sequence>MTAEPAATPVAPALAAALEKAWPGARDVTLRPVPESHSGFTYWVDAELDGRRTEAVLRLPPPGARPVGPADVARQARLMDTLASTAVPVPRILAHSADPVIEGRPFVLMAKVEGDSGEAALATMTPHDLMRAAFDTIDLIGAVPPPATGIGDEGVTEPADEVRRWARLRERAPAELLRHAPALEAKLLAGTPAVGRVRLVHGDFHPGNLVFREGAAVAVLDWEIAHLGVTAADKASLCLLAIRERFGESYSGAAAAIPLEDMVAMADEPDFDHVLAATCHKYASILGYNLGLHRRGKRVDPVYEGLTRTIPGLIDVGLELMS</sequence>
<evidence type="ECO:0000313" key="2">
    <source>
        <dbReference type="EMBL" id="GAA2448159.1"/>
    </source>
</evidence>
<reference evidence="2 3" key="1">
    <citation type="journal article" date="2019" name="Int. J. Syst. Evol. Microbiol.">
        <title>The Global Catalogue of Microorganisms (GCM) 10K type strain sequencing project: providing services to taxonomists for standard genome sequencing and annotation.</title>
        <authorList>
            <consortium name="The Broad Institute Genomics Platform"/>
            <consortium name="The Broad Institute Genome Sequencing Center for Infectious Disease"/>
            <person name="Wu L."/>
            <person name="Ma J."/>
        </authorList>
    </citation>
    <scope>NUCLEOTIDE SEQUENCE [LARGE SCALE GENOMIC DNA]</scope>
    <source>
        <strain evidence="2 3">JCM 3325</strain>
    </source>
</reference>
<dbReference type="Proteomes" id="UP001501231">
    <property type="component" value="Unassembled WGS sequence"/>
</dbReference>
<dbReference type="Pfam" id="PF01636">
    <property type="entry name" value="APH"/>
    <property type="match status" value="1"/>
</dbReference>